<evidence type="ECO:0000256" key="6">
    <source>
        <dbReference type="ARBA" id="ARBA00038366"/>
    </source>
</evidence>
<dbReference type="CDD" id="cd00200">
    <property type="entry name" value="WD40"/>
    <property type="match status" value="1"/>
</dbReference>
<gene>
    <name evidence="9" type="ORF">DGYR_LOCUS5112</name>
</gene>
<evidence type="ECO:0000256" key="1">
    <source>
        <dbReference type="ARBA" id="ARBA00004496"/>
    </source>
</evidence>
<dbReference type="Gene3D" id="2.130.10.10">
    <property type="entry name" value="YVTN repeat-like/Quinoprotein amine dehydrogenase"/>
    <property type="match status" value="2"/>
</dbReference>
<dbReference type="InterPro" id="IPR036322">
    <property type="entry name" value="WD40_repeat_dom_sf"/>
</dbReference>
<comment type="caution">
    <text evidence="9">The sequence shown here is derived from an EMBL/GenBank/DDBJ whole genome shotgun (WGS) entry which is preliminary data.</text>
</comment>
<dbReference type="PROSITE" id="PS50294">
    <property type="entry name" value="WD_REPEATS_REGION"/>
    <property type="match status" value="5"/>
</dbReference>
<keyword evidence="5" id="KW-0009">Actin-binding</keyword>
<evidence type="ECO:0000256" key="3">
    <source>
        <dbReference type="ARBA" id="ARBA00022574"/>
    </source>
</evidence>
<dbReference type="GO" id="GO:0030864">
    <property type="term" value="C:cortical actin cytoskeleton"/>
    <property type="evidence" value="ECO:0007669"/>
    <property type="project" value="TreeGrafter"/>
</dbReference>
<dbReference type="GO" id="GO:0051015">
    <property type="term" value="F:actin filament binding"/>
    <property type="evidence" value="ECO:0007669"/>
    <property type="project" value="TreeGrafter"/>
</dbReference>
<accession>A0A7I8VJT3</accession>
<dbReference type="InterPro" id="IPR019775">
    <property type="entry name" value="WD40_repeat_CS"/>
</dbReference>
<keyword evidence="4" id="KW-0677">Repeat</keyword>
<organism evidence="9 10">
    <name type="scientific">Dimorphilus gyrociliatus</name>
    <dbReference type="NCBI Taxonomy" id="2664684"/>
    <lineage>
        <taxon>Eukaryota</taxon>
        <taxon>Metazoa</taxon>
        <taxon>Spiralia</taxon>
        <taxon>Lophotrochozoa</taxon>
        <taxon>Annelida</taxon>
        <taxon>Polychaeta</taxon>
        <taxon>Polychaeta incertae sedis</taxon>
        <taxon>Dinophilidae</taxon>
        <taxon>Dimorphilus</taxon>
    </lineage>
</organism>
<comment type="similarity">
    <text evidence="6">Belongs to the WD repeat AIP1 family.</text>
</comment>
<feature type="repeat" description="WD" evidence="8">
    <location>
        <begin position="521"/>
        <end position="553"/>
    </location>
</feature>
<sequence length="597" mass="64983">MSASLKSLFATLPKTQRGQRIVINGDPKGKNFLYVNGNSVVIRNIDNPEIADVYTEHSTATTCAKYSPSGYYIASADVSGKVRIWDTVNKEHILKNEFQPFAGCIKDISWSSDNTKIAVGGEGREKFGHVFNAETGTSVGTIMGHSKCVNGIDFKPTRPFRLATASDDLSVAFFEGPPFKFKQTTREHTRFVNSVRYSPDGSIYVSCGADGKLIVYDGKDGNKISEIGSPAHAGGIYGISFSEDSKSLLSVSGDKTAKIWDIQANSVVTTFDMGKAIEDMQVGCLWQGSHLLTVSLSGYINYLDKNNPSTPLRIIKGHNLPITSLAVTEDKSAIFSASSDGAICRWRINGDNEMLNGSKHDNKIQKINIVRGKLISCSMDDTIAFSDVSEARYGDKVKLQSQPRGMSTSPSGLTVVASTNHISILMNGSMVKSVPIDFEGQSSAVHPHEKEFAVCGGDSKLRIYSYDDSFSLTIKREIVVQGVITDMSYSPDGTFLGAASSGRPIYCFRLPDYEDLTSSQWVYHTARVNSVCWSDDGKRLFSGGIDTNAFIWDPANTHSKTEIKGKHPMAIVNTVGWLDNNTVVTGADDGCVRVFTV</sequence>
<dbReference type="PROSITE" id="PS00678">
    <property type="entry name" value="WD_REPEATS_1"/>
    <property type="match status" value="1"/>
</dbReference>
<keyword evidence="2" id="KW-0963">Cytoplasm</keyword>
<dbReference type="GO" id="GO:0030833">
    <property type="term" value="P:regulation of actin filament polymerization"/>
    <property type="evidence" value="ECO:0007669"/>
    <property type="project" value="UniProtKB-ARBA"/>
</dbReference>
<dbReference type="GO" id="GO:0030042">
    <property type="term" value="P:actin filament depolymerization"/>
    <property type="evidence" value="ECO:0007669"/>
    <property type="project" value="TreeGrafter"/>
</dbReference>
<dbReference type="OrthoDB" id="2306at2759"/>
<reference evidence="9 10" key="1">
    <citation type="submission" date="2020-08" db="EMBL/GenBank/DDBJ databases">
        <authorList>
            <person name="Hejnol A."/>
        </authorList>
    </citation>
    <scope>NUCLEOTIDE SEQUENCE [LARGE SCALE GENOMIC DNA]</scope>
</reference>
<dbReference type="PANTHER" id="PTHR19856:SF0">
    <property type="entry name" value="WD REPEAT-CONTAINING PROTEIN 1"/>
    <property type="match status" value="1"/>
</dbReference>
<dbReference type="InterPro" id="IPR015943">
    <property type="entry name" value="WD40/YVTN_repeat-like_dom_sf"/>
</dbReference>
<dbReference type="GO" id="GO:0040011">
    <property type="term" value="P:locomotion"/>
    <property type="evidence" value="ECO:0007669"/>
    <property type="project" value="TreeGrafter"/>
</dbReference>
<name>A0A7I8VJT3_9ANNE</name>
<dbReference type="GO" id="GO:0030834">
    <property type="term" value="P:regulation of actin filament depolymerization"/>
    <property type="evidence" value="ECO:0007669"/>
    <property type="project" value="UniProtKB-ARBA"/>
</dbReference>
<dbReference type="Pfam" id="PF00400">
    <property type="entry name" value="WD40"/>
    <property type="match status" value="6"/>
</dbReference>
<dbReference type="InterPro" id="IPR001680">
    <property type="entry name" value="WD40_rpt"/>
</dbReference>
<evidence type="ECO:0000256" key="4">
    <source>
        <dbReference type="ARBA" id="ARBA00022737"/>
    </source>
</evidence>
<feature type="repeat" description="WD" evidence="8">
    <location>
        <begin position="315"/>
        <end position="356"/>
    </location>
</feature>
<dbReference type="FunFam" id="2.130.10.10:FF:000097">
    <property type="entry name" value="WD repeat domain 1"/>
    <property type="match status" value="1"/>
</dbReference>
<proteinExistence type="inferred from homology"/>
<feature type="repeat" description="WD" evidence="8">
    <location>
        <begin position="229"/>
        <end position="270"/>
    </location>
</feature>
<evidence type="ECO:0000313" key="10">
    <source>
        <dbReference type="Proteomes" id="UP000549394"/>
    </source>
</evidence>
<dbReference type="PANTHER" id="PTHR19856">
    <property type="entry name" value="WD-REPEATCONTAINING PROTEIN WDR1"/>
    <property type="match status" value="1"/>
</dbReference>
<dbReference type="GO" id="GO:0045214">
    <property type="term" value="P:sarcomere organization"/>
    <property type="evidence" value="ECO:0007669"/>
    <property type="project" value="TreeGrafter"/>
</dbReference>
<feature type="repeat" description="WD" evidence="8">
    <location>
        <begin position="54"/>
        <end position="95"/>
    </location>
</feature>
<dbReference type="SMART" id="SM00320">
    <property type="entry name" value="WD40"/>
    <property type="match status" value="10"/>
</dbReference>
<dbReference type="SUPFAM" id="SSF50978">
    <property type="entry name" value="WD40 repeat-like"/>
    <property type="match status" value="2"/>
</dbReference>
<evidence type="ECO:0000256" key="2">
    <source>
        <dbReference type="ARBA" id="ARBA00022490"/>
    </source>
</evidence>
<evidence type="ECO:0000256" key="8">
    <source>
        <dbReference type="PROSITE-ProRule" id="PRU00221"/>
    </source>
</evidence>
<comment type="subcellular location">
    <subcellularLocation>
        <location evidence="1">Cytoplasm</location>
    </subcellularLocation>
</comment>
<dbReference type="EMBL" id="CAJFCJ010000006">
    <property type="protein sequence ID" value="CAD5116487.1"/>
    <property type="molecule type" value="Genomic_DNA"/>
</dbReference>
<evidence type="ECO:0000256" key="5">
    <source>
        <dbReference type="ARBA" id="ARBA00023203"/>
    </source>
</evidence>
<dbReference type="AlphaFoldDB" id="A0A7I8VJT3"/>
<dbReference type="Proteomes" id="UP000549394">
    <property type="component" value="Unassembled WGS sequence"/>
</dbReference>
<feature type="repeat" description="WD" evidence="8">
    <location>
        <begin position="185"/>
        <end position="226"/>
    </location>
</feature>
<keyword evidence="10" id="KW-1185">Reference proteome</keyword>
<evidence type="ECO:0000256" key="7">
    <source>
        <dbReference type="ARBA" id="ARBA00067845"/>
    </source>
</evidence>
<keyword evidence="3 8" id="KW-0853">WD repeat</keyword>
<evidence type="ECO:0000313" key="9">
    <source>
        <dbReference type="EMBL" id="CAD5116487.1"/>
    </source>
</evidence>
<protein>
    <recommendedName>
        <fullName evidence="7">Actin-interacting protein 1</fullName>
    </recommendedName>
</protein>
<dbReference type="PROSITE" id="PS50082">
    <property type="entry name" value="WD_REPEATS_2"/>
    <property type="match status" value="5"/>
</dbReference>
<dbReference type="FunFam" id="2.130.10.10:FF:000167">
    <property type="entry name" value="Actin-interacting protein 1"/>
    <property type="match status" value="1"/>
</dbReference>